<accession>A0A9P5Z2A9</accession>
<dbReference type="AlphaFoldDB" id="A0A9P5Z2A9"/>
<keyword evidence="2" id="KW-1185">Reference proteome</keyword>
<organism evidence="1 2">
    <name type="scientific">Pholiota conissans</name>
    <dbReference type="NCBI Taxonomy" id="109636"/>
    <lineage>
        <taxon>Eukaryota</taxon>
        <taxon>Fungi</taxon>
        <taxon>Dikarya</taxon>
        <taxon>Basidiomycota</taxon>
        <taxon>Agaricomycotina</taxon>
        <taxon>Agaricomycetes</taxon>
        <taxon>Agaricomycetidae</taxon>
        <taxon>Agaricales</taxon>
        <taxon>Agaricineae</taxon>
        <taxon>Strophariaceae</taxon>
        <taxon>Pholiota</taxon>
    </lineage>
</organism>
<name>A0A9P5Z2A9_9AGAR</name>
<proteinExistence type="predicted"/>
<sequence>MRFSPGAGLLSVIVVYFTSLLYAAPLPFSQSSHSLASTPGKDILRHSSSHVPFASTTPGREEAIIKIKKESSAFAEDEMFSRDIVELVRRKSVIAKIKQGFKKMAHGIKRAAQKIGRGIKTGSDSLFGLAAKKVGHFMKTTGAKIVKVGLKIMATAGKIAAKVANFIPGIGKAVSKGIEAVSTVRDKISNAIHVNIGGKLGKAMHRMDKAQKVVGYIP</sequence>
<dbReference type="Proteomes" id="UP000807469">
    <property type="component" value="Unassembled WGS sequence"/>
</dbReference>
<gene>
    <name evidence="1" type="ORF">BDN70DRAFT_920941</name>
</gene>
<evidence type="ECO:0000313" key="2">
    <source>
        <dbReference type="Proteomes" id="UP000807469"/>
    </source>
</evidence>
<protein>
    <submittedName>
        <fullName evidence="1">Uncharacterized protein</fullName>
    </submittedName>
</protein>
<dbReference type="OrthoDB" id="3058140at2759"/>
<evidence type="ECO:0000313" key="1">
    <source>
        <dbReference type="EMBL" id="KAF9479867.1"/>
    </source>
</evidence>
<reference evidence="1" key="1">
    <citation type="submission" date="2020-11" db="EMBL/GenBank/DDBJ databases">
        <authorList>
            <consortium name="DOE Joint Genome Institute"/>
            <person name="Ahrendt S."/>
            <person name="Riley R."/>
            <person name="Andreopoulos W."/>
            <person name="Labutti K."/>
            <person name="Pangilinan J."/>
            <person name="Ruiz-Duenas F.J."/>
            <person name="Barrasa J.M."/>
            <person name="Sanchez-Garcia M."/>
            <person name="Camarero S."/>
            <person name="Miyauchi S."/>
            <person name="Serrano A."/>
            <person name="Linde D."/>
            <person name="Babiker R."/>
            <person name="Drula E."/>
            <person name="Ayuso-Fernandez I."/>
            <person name="Pacheco R."/>
            <person name="Padilla G."/>
            <person name="Ferreira P."/>
            <person name="Barriuso J."/>
            <person name="Kellner H."/>
            <person name="Castanera R."/>
            <person name="Alfaro M."/>
            <person name="Ramirez L."/>
            <person name="Pisabarro A.G."/>
            <person name="Kuo A."/>
            <person name="Tritt A."/>
            <person name="Lipzen A."/>
            <person name="He G."/>
            <person name="Yan M."/>
            <person name="Ng V."/>
            <person name="Cullen D."/>
            <person name="Martin F."/>
            <person name="Rosso M.-N."/>
            <person name="Henrissat B."/>
            <person name="Hibbett D."/>
            <person name="Martinez A.T."/>
            <person name="Grigoriev I.V."/>
        </authorList>
    </citation>
    <scope>NUCLEOTIDE SEQUENCE</scope>
    <source>
        <strain evidence="1">CIRM-BRFM 674</strain>
    </source>
</reference>
<comment type="caution">
    <text evidence="1">The sequence shown here is derived from an EMBL/GenBank/DDBJ whole genome shotgun (WGS) entry which is preliminary data.</text>
</comment>
<dbReference type="EMBL" id="MU155204">
    <property type="protein sequence ID" value="KAF9479867.1"/>
    <property type="molecule type" value="Genomic_DNA"/>
</dbReference>